<dbReference type="Proteomes" id="UP001321473">
    <property type="component" value="Unassembled WGS sequence"/>
</dbReference>
<name>A0AAQ4E1I1_AMBAM</name>
<dbReference type="EMBL" id="JARKHS020023748">
    <property type="protein sequence ID" value="KAK8768571.1"/>
    <property type="molecule type" value="Genomic_DNA"/>
</dbReference>
<feature type="compositionally biased region" description="Low complexity" evidence="1">
    <location>
        <begin position="90"/>
        <end position="105"/>
    </location>
</feature>
<evidence type="ECO:0000256" key="1">
    <source>
        <dbReference type="SAM" id="MobiDB-lite"/>
    </source>
</evidence>
<gene>
    <name evidence="2" type="ORF">V5799_014966</name>
</gene>
<comment type="caution">
    <text evidence="2">The sequence shown here is derived from an EMBL/GenBank/DDBJ whole genome shotgun (WGS) entry which is preliminary data.</text>
</comment>
<dbReference type="AlphaFoldDB" id="A0AAQ4E1I1"/>
<evidence type="ECO:0000313" key="2">
    <source>
        <dbReference type="EMBL" id="KAK8768571.1"/>
    </source>
</evidence>
<organism evidence="2 3">
    <name type="scientific">Amblyomma americanum</name>
    <name type="common">Lone star tick</name>
    <dbReference type="NCBI Taxonomy" id="6943"/>
    <lineage>
        <taxon>Eukaryota</taxon>
        <taxon>Metazoa</taxon>
        <taxon>Ecdysozoa</taxon>
        <taxon>Arthropoda</taxon>
        <taxon>Chelicerata</taxon>
        <taxon>Arachnida</taxon>
        <taxon>Acari</taxon>
        <taxon>Parasitiformes</taxon>
        <taxon>Ixodida</taxon>
        <taxon>Ixodoidea</taxon>
        <taxon>Ixodidae</taxon>
        <taxon>Amblyomminae</taxon>
        <taxon>Amblyomma</taxon>
    </lineage>
</organism>
<sequence>MPMLQVKRVLADMPYSQVSCVNWKRNWQVTVAPDVILKAPGAPDVVPKQPVSILVNRDNKAKPRNGLCAQCLSESKLVGGIKPRSRYRSRSLSASSTDSYSSAVSPPANLACTDNLLS</sequence>
<proteinExistence type="predicted"/>
<keyword evidence="3" id="KW-1185">Reference proteome</keyword>
<feature type="region of interest" description="Disordered" evidence="1">
    <location>
        <begin position="84"/>
        <end position="108"/>
    </location>
</feature>
<evidence type="ECO:0000313" key="3">
    <source>
        <dbReference type="Proteomes" id="UP001321473"/>
    </source>
</evidence>
<reference evidence="2 3" key="1">
    <citation type="journal article" date="2023" name="Arcadia Sci">
        <title>De novo assembly of a long-read Amblyomma americanum tick genome.</title>
        <authorList>
            <person name="Chou S."/>
            <person name="Poskanzer K.E."/>
            <person name="Rollins M."/>
            <person name="Thuy-Boun P.S."/>
        </authorList>
    </citation>
    <scope>NUCLEOTIDE SEQUENCE [LARGE SCALE GENOMIC DNA]</scope>
    <source>
        <strain evidence="2">F_SG_1</strain>
        <tissue evidence="2">Salivary glands</tissue>
    </source>
</reference>
<accession>A0AAQ4E1I1</accession>
<protein>
    <submittedName>
        <fullName evidence="2">Uncharacterized protein</fullName>
    </submittedName>
</protein>